<evidence type="ECO:0000313" key="2">
    <source>
        <dbReference type="Proteomes" id="UP001208131"/>
    </source>
</evidence>
<dbReference type="EMBL" id="JAOQJZ010000010">
    <property type="protein sequence ID" value="MCU6706284.1"/>
    <property type="molecule type" value="Genomic_DNA"/>
</dbReference>
<comment type="caution">
    <text evidence="1">The sequence shown here is derived from an EMBL/GenBank/DDBJ whole genome shotgun (WGS) entry which is preliminary data.</text>
</comment>
<evidence type="ECO:0000313" key="1">
    <source>
        <dbReference type="EMBL" id="MCU6706284.1"/>
    </source>
</evidence>
<organism evidence="1 2">
    <name type="scientific">Hominimerdicola aceti</name>
    <dbReference type="NCBI Taxonomy" id="2981726"/>
    <lineage>
        <taxon>Bacteria</taxon>
        <taxon>Bacillati</taxon>
        <taxon>Bacillota</taxon>
        <taxon>Clostridia</taxon>
        <taxon>Eubacteriales</taxon>
        <taxon>Oscillospiraceae</taxon>
        <taxon>Hominimerdicola</taxon>
    </lineage>
</organism>
<sequence length="168" mass="19519">MTLSEKNTITECINKIKGAKSIKIGRAADLVWIAMKGIDGKDYALHMQTFFRFCNIEEVLITDMDKYQPISPMTETENFNWDVKGNNLFDKWCDDFNKNFSDNIVIKSIEINNFGDLKIKFSNSITLNVFVDTTSNDECWRFFVWHGKERHLVITGRGIQCREDNVSE</sequence>
<dbReference type="RefSeq" id="WP_215650091.1">
    <property type="nucleotide sequence ID" value="NZ_JAOQJZ010000010.1"/>
</dbReference>
<proteinExistence type="predicted"/>
<dbReference type="AlphaFoldDB" id="A0AAE3IIZ4"/>
<gene>
    <name evidence="1" type="ORF">OCV57_10175</name>
</gene>
<accession>A0AAE3IIZ4</accession>
<name>A0AAE3IIZ4_9FIRM</name>
<keyword evidence="2" id="KW-1185">Reference proteome</keyword>
<dbReference type="Proteomes" id="UP001208131">
    <property type="component" value="Unassembled WGS sequence"/>
</dbReference>
<protein>
    <submittedName>
        <fullName evidence="1">Uncharacterized protein</fullName>
    </submittedName>
</protein>
<reference evidence="1 2" key="1">
    <citation type="journal article" date="2021" name="ISME Commun">
        <title>Automated analysis of genomic sequences facilitates high-throughput and comprehensive description of bacteria.</title>
        <authorList>
            <person name="Hitch T.C.A."/>
        </authorList>
    </citation>
    <scope>NUCLEOTIDE SEQUENCE [LARGE SCALE GENOMIC DNA]</scope>
    <source>
        <strain evidence="1 2">Sanger_31</strain>
    </source>
</reference>